<evidence type="ECO:0000313" key="1">
    <source>
        <dbReference type="Proteomes" id="UP000050741"/>
    </source>
</evidence>
<dbReference type="Proteomes" id="UP000050741">
    <property type="component" value="Unassembled WGS sequence"/>
</dbReference>
<evidence type="ECO:0000313" key="2">
    <source>
        <dbReference type="WBParaSite" id="GPLIN_000311700"/>
    </source>
</evidence>
<proteinExistence type="predicted"/>
<organism evidence="1 2">
    <name type="scientific">Globodera pallida</name>
    <name type="common">Potato cyst nematode worm</name>
    <name type="synonym">Heterodera pallida</name>
    <dbReference type="NCBI Taxonomy" id="36090"/>
    <lineage>
        <taxon>Eukaryota</taxon>
        <taxon>Metazoa</taxon>
        <taxon>Ecdysozoa</taxon>
        <taxon>Nematoda</taxon>
        <taxon>Chromadorea</taxon>
        <taxon>Rhabditida</taxon>
        <taxon>Tylenchina</taxon>
        <taxon>Tylenchomorpha</taxon>
        <taxon>Tylenchoidea</taxon>
        <taxon>Heteroderidae</taxon>
        <taxon>Heteroderinae</taxon>
        <taxon>Globodera</taxon>
    </lineage>
</organism>
<keyword evidence="1" id="KW-1185">Reference proteome</keyword>
<sequence>MKPSFEWVPKDKEELYNEMTEECNGKLLCICEAKNFPFGYLKGACCGDGDCDCCDTDSGVLQLPTV</sequence>
<dbReference type="WBParaSite" id="GPLIN_000311700">
    <property type="protein sequence ID" value="GPLIN_000311700"/>
    <property type="gene ID" value="GPLIN_000311700"/>
</dbReference>
<dbReference type="AlphaFoldDB" id="A0A183BR81"/>
<protein>
    <submittedName>
        <fullName evidence="2">INVERT_DEFENSINS domain-containing protein</fullName>
    </submittedName>
</protein>
<name>A0A183BR81_GLOPA</name>
<accession>A0A183BR81</accession>
<reference evidence="2" key="2">
    <citation type="submission" date="2016-06" db="UniProtKB">
        <authorList>
            <consortium name="WormBaseParasite"/>
        </authorList>
    </citation>
    <scope>IDENTIFICATION</scope>
</reference>
<reference evidence="1" key="1">
    <citation type="submission" date="2014-05" db="EMBL/GenBank/DDBJ databases">
        <title>The genome and life-stage specific transcriptomes of Globodera pallida elucidate key aspects of plant parasitism by a cyst nematode.</title>
        <authorList>
            <person name="Cotton J.A."/>
            <person name="Lilley C.J."/>
            <person name="Jones L.M."/>
            <person name="Kikuchi T."/>
            <person name="Reid A.J."/>
            <person name="Thorpe P."/>
            <person name="Tsai I.J."/>
            <person name="Beasley H."/>
            <person name="Blok V."/>
            <person name="Cock P.J.A."/>
            <person name="Van den Akker S.E."/>
            <person name="Holroyd N."/>
            <person name="Hunt M."/>
            <person name="Mantelin S."/>
            <person name="Naghra H."/>
            <person name="Pain A."/>
            <person name="Palomares-Rius J.E."/>
            <person name="Zarowiecki M."/>
            <person name="Berriman M."/>
            <person name="Jones J.T."/>
            <person name="Urwin P.E."/>
        </authorList>
    </citation>
    <scope>NUCLEOTIDE SEQUENCE [LARGE SCALE GENOMIC DNA]</scope>
    <source>
        <strain evidence="1">Lindley</strain>
    </source>
</reference>